<dbReference type="EMBL" id="AP022557">
    <property type="protein sequence ID" value="BBW98800.1"/>
    <property type="molecule type" value="Genomic_DNA"/>
</dbReference>
<dbReference type="Proteomes" id="UP000501421">
    <property type="component" value="Chromosome"/>
</dbReference>
<evidence type="ECO:0000313" key="2">
    <source>
        <dbReference type="Proteomes" id="UP000501421"/>
    </source>
</evidence>
<dbReference type="AlphaFoldDB" id="A0A679FRN2"/>
<protein>
    <submittedName>
        <fullName evidence="1">Uncharacterized protein</fullName>
    </submittedName>
</protein>
<sequence length="51" mass="5139">MKLAAVLGVPTWVAWTIAAAIIAGTAVVAPEIAVEFLALMAESGEASAVAW</sequence>
<reference evidence="2" key="1">
    <citation type="journal article" date="2020" name="Microbiol. Resour. Announc.">
        <title>Complete Genome Sequence of Geobacillus sp. Strain E55-1, Isolated from Mine Geyser in Japan.</title>
        <authorList>
            <person name="Miyazaki K."/>
            <person name="Hase E."/>
            <person name="Tokito N."/>
        </authorList>
    </citation>
    <scope>NUCLEOTIDE SEQUENCE [LARGE SCALE GENOMIC DNA]</scope>
    <source>
        <strain evidence="2">E55-1</strain>
    </source>
</reference>
<evidence type="ECO:0000313" key="1">
    <source>
        <dbReference type="EMBL" id="BBW98800.1"/>
    </source>
</evidence>
<keyword evidence="2" id="KW-1185">Reference proteome</keyword>
<dbReference type="RefSeq" id="WP_156102743.1">
    <property type="nucleotide sequence ID" value="NZ_AP022557.1"/>
</dbReference>
<accession>A0A679FRN2</accession>
<proteinExistence type="predicted"/>
<gene>
    <name evidence="1" type="ORF">GsuE55_36330</name>
</gene>
<organism evidence="1 2">
    <name type="scientific">Geobacillus subterraneus</name>
    <dbReference type="NCBI Taxonomy" id="129338"/>
    <lineage>
        <taxon>Bacteria</taxon>
        <taxon>Bacillati</taxon>
        <taxon>Bacillota</taxon>
        <taxon>Bacilli</taxon>
        <taxon>Bacillales</taxon>
        <taxon>Anoxybacillaceae</taxon>
        <taxon>Geobacillus</taxon>
    </lineage>
</organism>
<name>A0A679FRN2_9BACL</name>